<protein>
    <recommendedName>
        <fullName evidence="10">S-adenosyl-L-methionine-dependent methyltransferase</fullName>
    </recommendedName>
</protein>
<dbReference type="PANTHER" id="PTHR18895:SF74">
    <property type="entry name" value="MTRF1L RELEASE FACTOR GLUTAMINE METHYLTRANSFERASE"/>
    <property type="match status" value="1"/>
</dbReference>
<evidence type="ECO:0000256" key="4">
    <source>
        <dbReference type="ARBA" id="ARBA00023235"/>
    </source>
</evidence>
<dbReference type="PROSITE" id="PS50889">
    <property type="entry name" value="S4"/>
    <property type="match status" value="1"/>
</dbReference>
<keyword evidence="1" id="KW-0489">Methyltransferase</keyword>
<evidence type="ECO:0000256" key="1">
    <source>
        <dbReference type="ARBA" id="ARBA00022603"/>
    </source>
</evidence>
<dbReference type="GO" id="GO:0032259">
    <property type="term" value="P:methylation"/>
    <property type="evidence" value="ECO:0007669"/>
    <property type="project" value="UniProtKB-KW"/>
</dbReference>
<organism evidence="8 9">
    <name type="scientific">Dimargaris verticillata</name>
    <dbReference type="NCBI Taxonomy" id="2761393"/>
    <lineage>
        <taxon>Eukaryota</taxon>
        <taxon>Fungi</taxon>
        <taxon>Fungi incertae sedis</taxon>
        <taxon>Zoopagomycota</taxon>
        <taxon>Kickxellomycotina</taxon>
        <taxon>Dimargaritomycetes</taxon>
        <taxon>Dimargaritales</taxon>
        <taxon>Dimargaritaceae</taxon>
        <taxon>Dimargaris</taxon>
    </lineage>
</organism>
<evidence type="ECO:0000256" key="5">
    <source>
        <dbReference type="PROSITE-ProRule" id="PRU00182"/>
    </source>
</evidence>
<feature type="domain" description="Methyltransferase" evidence="7">
    <location>
        <begin position="387"/>
        <end position="465"/>
    </location>
</feature>
<dbReference type="PROSITE" id="PS00092">
    <property type="entry name" value="N6_MTASE"/>
    <property type="match status" value="1"/>
</dbReference>
<evidence type="ECO:0000259" key="7">
    <source>
        <dbReference type="Pfam" id="PF13649"/>
    </source>
</evidence>
<evidence type="ECO:0000256" key="3">
    <source>
        <dbReference type="ARBA" id="ARBA00022691"/>
    </source>
</evidence>
<dbReference type="Pfam" id="PF00849">
    <property type="entry name" value="PseudoU_synth_2"/>
    <property type="match status" value="1"/>
</dbReference>
<evidence type="ECO:0008006" key="10">
    <source>
        <dbReference type="Google" id="ProtNLM"/>
    </source>
</evidence>
<dbReference type="InterPro" id="IPR006145">
    <property type="entry name" value="PsdUridine_synth_RsuA/RluA"/>
</dbReference>
<dbReference type="AlphaFoldDB" id="A0A9W8B5Y9"/>
<evidence type="ECO:0000259" key="6">
    <source>
        <dbReference type="Pfam" id="PF00849"/>
    </source>
</evidence>
<reference evidence="8" key="1">
    <citation type="submission" date="2022-07" db="EMBL/GenBank/DDBJ databases">
        <title>Phylogenomic reconstructions and comparative analyses of Kickxellomycotina fungi.</title>
        <authorList>
            <person name="Reynolds N.K."/>
            <person name="Stajich J.E."/>
            <person name="Barry K."/>
            <person name="Grigoriev I.V."/>
            <person name="Crous P."/>
            <person name="Smith M.E."/>
        </authorList>
    </citation>
    <scope>NUCLEOTIDE SEQUENCE</scope>
    <source>
        <strain evidence="8">RSA 567</strain>
    </source>
</reference>
<dbReference type="OrthoDB" id="269872at2759"/>
<dbReference type="InterPro" id="IPR029063">
    <property type="entry name" value="SAM-dependent_MTases_sf"/>
</dbReference>
<dbReference type="PANTHER" id="PTHR18895">
    <property type="entry name" value="HEMK METHYLTRANSFERASE"/>
    <property type="match status" value="1"/>
</dbReference>
<dbReference type="InterPro" id="IPR004556">
    <property type="entry name" value="HemK-like"/>
</dbReference>
<comment type="caution">
    <text evidence="8">The sequence shown here is derived from an EMBL/GenBank/DDBJ whole genome shotgun (WGS) entry which is preliminary data.</text>
</comment>
<dbReference type="GO" id="GO:0005739">
    <property type="term" value="C:mitochondrion"/>
    <property type="evidence" value="ECO:0007669"/>
    <property type="project" value="TreeGrafter"/>
</dbReference>
<feature type="domain" description="Pseudouridine synthase RsuA/RluA-like" evidence="6">
    <location>
        <begin position="95"/>
        <end position="177"/>
    </location>
</feature>
<keyword evidence="2" id="KW-0808">Transferase</keyword>
<dbReference type="InterPro" id="IPR050320">
    <property type="entry name" value="N5-glutamine_MTase"/>
</dbReference>
<evidence type="ECO:0000313" key="9">
    <source>
        <dbReference type="Proteomes" id="UP001151582"/>
    </source>
</evidence>
<dbReference type="Proteomes" id="UP001151582">
    <property type="component" value="Unassembled WGS sequence"/>
</dbReference>
<dbReference type="Gene3D" id="3.30.2350.10">
    <property type="entry name" value="Pseudouridine synthase"/>
    <property type="match status" value="1"/>
</dbReference>
<dbReference type="NCBIfam" id="TIGR00536">
    <property type="entry name" value="hemK_fam"/>
    <property type="match status" value="1"/>
</dbReference>
<dbReference type="SUPFAM" id="SSF55120">
    <property type="entry name" value="Pseudouridine synthase"/>
    <property type="match status" value="1"/>
</dbReference>
<keyword evidence="4" id="KW-0413">Isomerase</keyword>
<dbReference type="InterPro" id="IPR020103">
    <property type="entry name" value="PsdUridine_synth_cat_dom_sf"/>
</dbReference>
<evidence type="ECO:0000256" key="2">
    <source>
        <dbReference type="ARBA" id="ARBA00022679"/>
    </source>
</evidence>
<dbReference type="CDD" id="cd02440">
    <property type="entry name" value="AdoMet_MTases"/>
    <property type="match status" value="1"/>
</dbReference>
<accession>A0A9W8B5Y9</accession>
<evidence type="ECO:0000313" key="8">
    <source>
        <dbReference type="EMBL" id="KAJ1983638.1"/>
    </source>
</evidence>
<gene>
    <name evidence="8" type="ORF">H4R34_001152</name>
</gene>
<dbReference type="GO" id="GO:0001522">
    <property type="term" value="P:pseudouridine synthesis"/>
    <property type="evidence" value="ECO:0007669"/>
    <property type="project" value="InterPro"/>
</dbReference>
<keyword evidence="5" id="KW-0694">RNA-binding</keyword>
<sequence>MTNLQAVLESVVPAHAHGQRALKYTRQVFPQAFASRSALKESFKRHEVTVNGQAVEDARVLQCGDLVQVSLNPQVTKHAEAAKLNVAIAWEDDNVAVFAKQPGISTVHVEGAAPFLWRAPSDNPKAERAWCINRVEKSASGLVLVAKSESTSQQLQFMYEAGTITEEYTAICHGNAASLLSKLTTGPDFHHAKVIQTSRSNASGYLSTMALAPRTPLGGIHIRRTLHARGCPVVGISNHTLPLKSARGKGLCLALTKLSFQHPITGAEMVATIPEPAKFQAIRERETHFFQRKADAFFKELAEYEQQVANTSPLSGTWDHTQQIPLAYHTGEKEFFGLRFIVNSDTLIPRPSSETLVKAALELVCSGTLAPAPLPPDNHDADPSLRVLDLGTGSGCLLLSLLHHLPDAHGVGIDLSQPALDVATSNGHRHHMNHRCAWLRDDLAHLGATQAYLHAHRPFDLVLCNPPYLSRALGAHKLDQMCLQYEPMEALFAEDNGYGYYRALQRILGSTGNQVLRAGGFLVLEVGHGMAPQVRAIMKHSLEFFGAVRDSHGMERCLLFQN</sequence>
<dbReference type="EMBL" id="JANBQB010000046">
    <property type="protein sequence ID" value="KAJ1983638.1"/>
    <property type="molecule type" value="Genomic_DNA"/>
</dbReference>
<dbReference type="InterPro" id="IPR002052">
    <property type="entry name" value="DNA_methylase_N6_adenine_CS"/>
</dbReference>
<proteinExistence type="predicted"/>
<dbReference type="Pfam" id="PF13649">
    <property type="entry name" value="Methyltransf_25"/>
    <property type="match status" value="1"/>
</dbReference>
<dbReference type="GO" id="GO:0009982">
    <property type="term" value="F:pseudouridine synthase activity"/>
    <property type="evidence" value="ECO:0007669"/>
    <property type="project" value="InterPro"/>
</dbReference>
<dbReference type="InterPro" id="IPR036986">
    <property type="entry name" value="S4_RNA-bd_sf"/>
</dbReference>
<dbReference type="GO" id="GO:0008276">
    <property type="term" value="F:protein methyltransferase activity"/>
    <property type="evidence" value="ECO:0007669"/>
    <property type="project" value="InterPro"/>
</dbReference>
<name>A0A9W8B5Y9_9FUNG</name>
<dbReference type="Gene3D" id="3.10.290.10">
    <property type="entry name" value="RNA-binding S4 domain"/>
    <property type="match status" value="1"/>
</dbReference>
<keyword evidence="3" id="KW-0949">S-adenosyl-L-methionine</keyword>
<dbReference type="GO" id="GO:0003723">
    <property type="term" value="F:RNA binding"/>
    <property type="evidence" value="ECO:0007669"/>
    <property type="project" value="UniProtKB-KW"/>
</dbReference>
<dbReference type="InterPro" id="IPR041698">
    <property type="entry name" value="Methyltransf_25"/>
</dbReference>
<dbReference type="Gene3D" id="3.40.50.150">
    <property type="entry name" value="Vaccinia Virus protein VP39"/>
    <property type="match status" value="1"/>
</dbReference>
<keyword evidence="9" id="KW-1185">Reference proteome</keyword>
<dbReference type="SUPFAM" id="SSF53335">
    <property type="entry name" value="S-adenosyl-L-methionine-dependent methyltransferases"/>
    <property type="match status" value="1"/>
</dbReference>